<dbReference type="OrthoDB" id="10263094at2759"/>
<feature type="signal peptide" evidence="9">
    <location>
        <begin position="1"/>
        <end position="24"/>
    </location>
</feature>
<dbReference type="InterPro" id="IPR029058">
    <property type="entry name" value="AB_hydrolase_fold"/>
</dbReference>
<evidence type="ECO:0000313" key="10">
    <source>
        <dbReference type="EMBL" id="GAU99481.1"/>
    </source>
</evidence>
<accession>A0A1D1VCV9</accession>
<evidence type="ECO:0000256" key="2">
    <source>
        <dbReference type="ARBA" id="ARBA00012423"/>
    </source>
</evidence>
<gene>
    <name evidence="10" type="primary">RvY_10480</name>
    <name evidence="10" type="synonym">RvY_10480.2</name>
    <name evidence="10" type="ORF">RvY_10480-2</name>
</gene>
<dbReference type="Gene3D" id="3.40.50.1820">
    <property type="entry name" value="alpha/beta hydrolase"/>
    <property type="match status" value="1"/>
</dbReference>
<evidence type="ECO:0000256" key="3">
    <source>
        <dbReference type="ARBA" id="ARBA00014212"/>
    </source>
</evidence>
<sequence length="183" mass="19602">MDLSAVSFSIALSVLCSLISVISSTSGNSQPTKGGATPTPIVMWHGMGDSCCARGIGGIQKMIEANISGVFVHSIQIGKNEEEDFANSYFMPVNTQVDTVCQKLSQIPELQNGYHAIGFSQGGQFLRAVAQRCPSPPMRNLISVGGQQQGVFGLPRCPGSVIICQYIRKLLDLGAYTDFVQNR</sequence>
<dbReference type="AlphaFoldDB" id="A0A1D1VCV9"/>
<reference evidence="10 11" key="1">
    <citation type="journal article" date="2016" name="Nat. Commun.">
        <title>Extremotolerant tardigrade genome and improved radiotolerance of human cultured cells by tardigrade-unique protein.</title>
        <authorList>
            <person name="Hashimoto T."/>
            <person name="Horikawa D.D."/>
            <person name="Saito Y."/>
            <person name="Kuwahara H."/>
            <person name="Kozuka-Hata H."/>
            <person name="Shin-I T."/>
            <person name="Minakuchi Y."/>
            <person name="Ohishi K."/>
            <person name="Motoyama A."/>
            <person name="Aizu T."/>
            <person name="Enomoto A."/>
            <person name="Kondo K."/>
            <person name="Tanaka S."/>
            <person name="Hara Y."/>
            <person name="Koshikawa S."/>
            <person name="Sagara H."/>
            <person name="Miura T."/>
            <person name="Yokobori S."/>
            <person name="Miyagawa K."/>
            <person name="Suzuki Y."/>
            <person name="Kubo T."/>
            <person name="Oyama M."/>
            <person name="Kohara Y."/>
            <person name="Fujiyama A."/>
            <person name="Arakawa K."/>
            <person name="Katayama T."/>
            <person name="Toyoda A."/>
            <person name="Kunieda T."/>
        </authorList>
    </citation>
    <scope>NUCLEOTIDE SEQUENCE [LARGE SCALE GENOMIC DNA]</scope>
    <source>
        <strain evidence="10 11">YOKOZUNA-1</strain>
    </source>
</reference>
<name>A0A1D1VCV9_RAMVA</name>
<dbReference type="PANTHER" id="PTHR11247">
    <property type="entry name" value="PALMITOYL-PROTEIN THIOESTERASE/DOLICHYLDIPHOSPHATASE 1"/>
    <property type="match status" value="1"/>
</dbReference>
<evidence type="ECO:0000256" key="7">
    <source>
        <dbReference type="ARBA" id="ARBA00023180"/>
    </source>
</evidence>
<feature type="chain" id="PRO_5008898286" description="Palmitoyl-protein thioesterase 1" evidence="9">
    <location>
        <begin position="25"/>
        <end position="183"/>
    </location>
</feature>
<keyword evidence="7" id="KW-0325">Glycoprotein</keyword>
<keyword evidence="5" id="KW-0378">Hydrolase</keyword>
<keyword evidence="11" id="KW-1185">Reference proteome</keyword>
<dbReference type="Pfam" id="PF02089">
    <property type="entry name" value="Palm_thioest"/>
    <property type="match status" value="1"/>
</dbReference>
<evidence type="ECO:0000256" key="1">
    <source>
        <dbReference type="ARBA" id="ARBA00010758"/>
    </source>
</evidence>
<organism evidence="10 11">
    <name type="scientific">Ramazzottius varieornatus</name>
    <name type="common">Water bear</name>
    <name type="synonym">Tardigrade</name>
    <dbReference type="NCBI Taxonomy" id="947166"/>
    <lineage>
        <taxon>Eukaryota</taxon>
        <taxon>Metazoa</taxon>
        <taxon>Ecdysozoa</taxon>
        <taxon>Tardigrada</taxon>
        <taxon>Eutardigrada</taxon>
        <taxon>Parachela</taxon>
        <taxon>Hypsibioidea</taxon>
        <taxon>Ramazzottiidae</taxon>
        <taxon>Ramazzottius</taxon>
    </lineage>
</organism>
<dbReference type="GO" id="GO:0006898">
    <property type="term" value="P:receptor-mediated endocytosis"/>
    <property type="evidence" value="ECO:0007669"/>
    <property type="project" value="TreeGrafter"/>
</dbReference>
<evidence type="ECO:0000256" key="9">
    <source>
        <dbReference type="SAM" id="SignalP"/>
    </source>
</evidence>
<dbReference type="SUPFAM" id="SSF53474">
    <property type="entry name" value="alpha/beta-Hydrolases"/>
    <property type="match status" value="1"/>
</dbReference>
<dbReference type="EC" id="3.1.2.22" evidence="2"/>
<protein>
    <recommendedName>
        <fullName evidence="3">Palmitoyl-protein thioesterase 1</fullName>
        <ecNumber evidence="2">3.1.2.22</ecNumber>
    </recommendedName>
    <alternativeName>
        <fullName evidence="8">Palmitoyl-protein hydrolase 1</fullName>
    </alternativeName>
</protein>
<evidence type="ECO:0000313" key="11">
    <source>
        <dbReference type="Proteomes" id="UP000186922"/>
    </source>
</evidence>
<evidence type="ECO:0000256" key="6">
    <source>
        <dbReference type="ARBA" id="ARBA00023157"/>
    </source>
</evidence>
<evidence type="ECO:0000256" key="8">
    <source>
        <dbReference type="ARBA" id="ARBA00031934"/>
    </source>
</evidence>
<proteinExistence type="inferred from homology"/>
<dbReference type="Proteomes" id="UP000186922">
    <property type="component" value="Unassembled WGS sequence"/>
</dbReference>
<dbReference type="GO" id="GO:0008474">
    <property type="term" value="F:palmitoyl-(protein) hydrolase activity"/>
    <property type="evidence" value="ECO:0007669"/>
    <property type="project" value="UniProtKB-EC"/>
</dbReference>
<dbReference type="STRING" id="947166.A0A1D1VCV9"/>
<keyword evidence="4 9" id="KW-0732">Signal</keyword>
<comment type="caution">
    <text evidence="10">The sequence shown here is derived from an EMBL/GenBank/DDBJ whole genome shotgun (WGS) entry which is preliminary data.</text>
</comment>
<dbReference type="InterPro" id="IPR002472">
    <property type="entry name" value="Palm_thioest"/>
</dbReference>
<dbReference type="EMBL" id="BDGG01000005">
    <property type="protein sequence ID" value="GAU99481.1"/>
    <property type="molecule type" value="Genomic_DNA"/>
</dbReference>
<keyword evidence="6" id="KW-1015">Disulfide bond</keyword>
<dbReference type="PANTHER" id="PTHR11247:SF8">
    <property type="entry name" value="PALMITOYL-PROTEIN THIOESTERASE 1"/>
    <property type="match status" value="1"/>
</dbReference>
<dbReference type="GO" id="GO:0005764">
    <property type="term" value="C:lysosome"/>
    <property type="evidence" value="ECO:0007669"/>
    <property type="project" value="TreeGrafter"/>
</dbReference>
<comment type="similarity">
    <text evidence="1">Belongs to the palmitoyl-protein thioesterase family.</text>
</comment>
<evidence type="ECO:0000256" key="5">
    <source>
        <dbReference type="ARBA" id="ARBA00022801"/>
    </source>
</evidence>
<evidence type="ECO:0000256" key="4">
    <source>
        <dbReference type="ARBA" id="ARBA00022729"/>
    </source>
</evidence>
<dbReference type="PRINTS" id="PR00414">
    <property type="entry name" value="PPTHIESTRASE"/>
</dbReference>